<dbReference type="AlphaFoldDB" id="A0A812UUJ9"/>
<name>A0A812UUJ9_9DINO</name>
<feature type="compositionally biased region" description="Basic and acidic residues" evidence="1">
    <location>
        <begin position="185"/>
        <end position="197"/>
    </location>
</feature>
<dbReference type="EMBL" id="CAJNDS010002737">
    <property type="protein sequence ID" value="CAE7578976.1"/>
    <property type="molecule type" value="Genomic_DNA"/>
</dbReference>
<dbReference type="Proteomes" id="UP000604046">
    <property type="component" value="Unassembled WGS sequence"/>
</dbReference>
<gene>
    <name evidence="2" type="ORF">SNAT2548_LOCUS33033</name>
</gene>
<evidence type="ECO:0000313" key="3">
    <source>
        <dbReference type="Proteomes" id="UP000604046"/>
    </source>
</evidence>
<evidence type="ECO:0000256" key="1">
    <source>
        <dbReference type="SAM" id="MobiDB-lite"/>
    </source>
</evidence>
<evidence type="ECO:0000313" key="2">
    <source>
        <dbReference type="EMBL" id="CAE7578976.1"/>
    </source>
</evidence>
<accession>A0A812UUJ9</accession>
<protein>
    <submittedName>
        <fullName evidence="2">Uncharacterized protein</fullName>
    </submittedName>
</protein>
<keyword evidence="3" id="KW-1185">Reference proteome</keyword>
<organism evidence="2 3">
    <name type="scientific">Symbiodinium natans</name>
    <dbReference type="NCBI Taxonomy" id="878477"/>
    <lineage>
        <taxon>Eukaryota</taxon>
        <taxon>Sar</taxon>
        <taxon>Alveolata</taxon>
        <taxon>Dinophyceae</taxon>
        <taxon>Suessiales</taxon>
        <taxon>Symbiodiniaceae</taxon>
        <taxon>Symbiodinium</taxon>
    </lineage>
</organism>
<comment type="caution">
    <text evidence="2">The sequence shown here is derived from an EMBL/GenBank/DDBJ whole genome shotgun (WGS) entry which is preliminary data.</text>
</comment>
<sequence length="234" mass="25525">MRKIEAWHGFLETMNSWLALQDKAYVNEIRLCISVKDEIRQDLLPPDTAARSAKLFEFGKVGALGEAASACEYPTPPISSDEAVRTLHLNYSIVSRMEAVYVRDGCATCRLQRTVEWTASFATIAASMVMWQRIVGFDSVMLVRKAASSKGESKSGKGTGGPKGQRSPTPKGTPRSPTPKGRPNSKGEKGEKGEKGKDKGKKKKNRARAMGEPESEAEASPTQTVMAMRFAQQG</sequence>
<feature type="region of interest" description="Disordered" evidence="1">
    <location>
        <begin position="147"/>
        <end position="234"/>
    </location>
</feature>
<proteinExistence type="predicted"/>
<feature type="compositionally biased region" description="Basic residues" evidence="1">
    <location>
        <begin position="198"/>
        <end position="207"/>
    </location>
</feature>
<reference evidence="2" key="1">
    <citation type="submission" date="2021-02" db="EMBL/GenBank/DDBJ databases">
        <authorList>
            <person name="Dougan E. K."/>
            <person name="Rhodes N."/>
            <person name="Thang M."/>
            <person name="Chan C."/>
        </authorList>
    </citation>
    <scope>NUCLEOTIDE SEQUENCE</scope>
</reference>